<feature type="region of interest" description="Disordered" evidence="1">
    <location>
        <begin position="68"/>
        <end position="88"/>
    </location>
</feature>
<accession>A0A0S4IT39</accession>
<sequence length="388" mass="43857">MLLREFVAACRSASMSFDDVSRVVASILNVATPSTHQALNQTVGIAKNVERYTWAQVIAVAQAAKAQARASHHHEPRPETPVEEISLSSSSDGWSAAAEELFVNLKDDDALPTVTTSKALGMFMSLVTKQKRRAANHCDAVRLLVPEMMTFEEFEKHIVTALRTILIREPHPNSAPVISSNLGSKGLLSLSEILLDKGKDSSMVLSSIASLDEKQRRARRLRSWVVANPKSYFTIPPCVMRSTDLWHLQKLRLPRLRSFVIRMRRGVLRTSRQKRWHVVVVRCVERAEELVTRHADKCDRCTWLHDRFSYLGEASRVASSSSFRRVPQPPPPERMVPTIDVEVRKPFTPRTNPRPLTPRAPHRKPLQVNESLLVTRIFERAMGSASRR</sequence>
<protein>
    <submittedName>
        <fullName evidence="2">Uncharacterized protein</fullName>
    </submittedName>
</protein>
<organism evidence="2 3">
    <name type="scientific">Bodo saltans</name>
    <name type="common">Flagellated protozoan</name>
    <dbReference type="NCBI Taxonomy" id="75058"/>
    <lineage>
        <taxon>Eukaryota</taxon>
        <taxon>Discoba</taxon>
        <taxon>Euglenozoa</taxon>
        <taxon>Kinetoplastea</taxon>
        <taxon>Metakinetoplastina</taxon>
        <taxon>Eubodonida</taxon>
        <taxon>Bodonidae</taxon>
        <taxon>Bodo</taxon>
    </lineage>
</organism>
<evidence type="ECO:0000256" key="1">
    <source>
        <dbReference type="SAM" id="MobiDB-lite"/>
    </source>
</evidence>
<dbReference type="Proteomes" id="UP000051952">
    <property type="component" value="Unassembled WGS sequence"/>
</dbReference>
<dbReference type="VEuPathDB" id="TriTrypDB:BSAL_72515"/>
<proteinExistence type="predicted"/>
<evidence type="ECO:0000313" key="3">
    <source>
        <dbReference type="Proteomes" id="UP000051952"/>
    </source>
</evidence>
<evidence type="ECO:0000313" key="2">
    <source>
        <dbReference type="EMBL" id="CUG06393.1"/>
    </source>
</evidence>
<gene>
    <name evidence="2" type="ORF">BSAL_72515</name>
</gene>
<reference evidence="3" key="1">
    <citation type="submission" date="2015-09" db="EMBL/GenBank/DDBJ databases">
        <authorList>
            <consortium name="Pathogen Informatics"/>
        </authorList>
    </citation>
    <scope>NUCLEOTIDE SEQUENCE [LARGE SCALE GENOMIC DNA]</scope>
    <source>
        <strain evidence="3">Lake Konstanz</strain>
    </source>
</reference>
<dbReference type="AlphaFoldDB" id="A0A0S4IT39"/>
<dbReference type="EMBL" id="CYKH01000586">
    <property type="protein sequence ID" value="CUG06393.1"/>
    <property type="molecule type" value="Genomic_DNA"/>
</dbReference>
<name>A0A0S4IT39_BODSA</name>
<keyword evidence="3" id="KW-1185">Reference proteome</keyword>